<feature type="transmembrane region" description="Helical" evidence="1">
    <location>
        <begin position="115"/>
        <end position="137"/>
    </location>
</feature>
<dbReference type="EMBL" id="UGHD01000002">
    <property type="protein sequence ID" value="STO57559.1"/>
    <property type="molecule type" value="Genomic_DNA"/>
</dbReference>
<feature type="transmembrane region" description="Helical" evidence="1">
    <location>
        <begin position="86"/>
        <end position="103"/>
    </location>
</feature>
<feature type="transmembrane region" description="Helical" evidence="1">
    <location>
        <begin position="6"/>
        <end position="30"/>
    </location>
</feature>
<feature type="transmembrane region" description="Helical" evidence="1">
    <location>
        <begin position="181"/>
        <end position="206"/>
    </location>
</feature>
<reference evidence="2 3" key="1">
    <citation type="submission" date="2018-06" db="EMBL/GenBank/DDBJ databases">
        <authorList>
            <consortium name="Pathogen Informatics"/>
            <person name="Doyle S."/>
        </authorList>
    </citation>
    <scope>NUCLEOTIDE SEQUENCE [LARGE SCALE GENOMIC DNA]</scope>
    <source>
        <strain evidence="2 3">NCTC11645</strain>
    </source>
</reference>
<feature type="transmembrane region" description="Helical" evidence="1">
    <location>
        <begin position="149"/>
        <end position="169"/>
    </location>
</feature>
<sequence>MAWHEWPLVVFTVFAQTAVGAFIVLSVLLLSKQFCPGGESRLHKSMFGLWVIMGLGFLASTMHLGSPHRAFNALNMVGSSWLSNEIASGSLFFALGGLFWLLSVLDKGSDGMRKLLQLGAIAVGAFFMYAMIMVYMIDTVPSWYTGLTPLAFLLTMLVSGFALAHLLLVSAKHEITIADKALPVLGLLAAIGVMIAVVLLIAHLGGITTSVTSGLAVVPDMATTQLIRLGLLATGIGIWLVPVLMKQKPALPVMVLAFALILVSELVGRGLFYGMHFTVGV</sequence>
<evidence type="ECO:0000313" key="3">
    <source>
        <dbReference type="Proteomes" id="UP000254512"/>
    </source>
</evidence>
<protein>
    <submittedName>
        <fullName evidence="2">DMSO reductase anchor subunit</fullName>
    </submittedName>
</protein>
<evidence type="ECO:0000256" key="1">
    <source>
        <dbReference type="SAM" id="Phobius"/>
    </source>
</evidence>
<keyword evidence="1" id="KW-0472">Membrane</keyword>
<dbReference type="InterPro" id="IPR007059">
    <property type="entry name" value="DmsC"/>
</dbReference>
<gene>
    <name evidence="2" type="primary">dmsC</name>
    <name evidence="2" type="ORF">NCTC11645_01951</name>
</gene>
<accession>A0A377HN01</accession>
<proteinExistence type="predicted"/>
<feature type="transmembrane region" description="Helical" evidence="1">
    <location>
        <begin position="42"/>
        <end position="66"/>
    </location>
</feature>
<dbReference type="GO" id="GO:0009389">
    <property type="term" value="F:dimethyl sulfoxide reductase activity"/>
    <property type="evidence" value="ECO:0007669"/>
    <property type="project" value="TreeGrafter"/>
</dbReference>
<organism evidence="2 3">
    <name type="scientific">Grimontia hollisae</name>
    <name type="common">Vibrio hollisae</name>
    <dbReference type="NCBI Taxonomy" id="673"/>
    <lineage>
        <taxon>Bacteria</taxon>
        <taxon>Pseudomonadati</taxon>
        <taxon>Pseudomonadota</taxon>
        <taxon>Gammaproteobacteria</taxon>
        <taxon>Vibrionales</taxon>
        <taxon>Vibrionaceae</taxon>
        <taxon>Grimontia</taxon>
    </lineage>
</organism>
<feature type="transmembrane region" description="Helical" evidence="1">
    <location>
        <begin position="251"/>
        <end position="272"/>
    </location>
</feature>
<dbReference type="GO" id="GO:0005886">
    <property type="term" value="C:plasma membrane"/>
    <property type="evidence" value="ECO:0007669"/>
    <property type="project" value="TreeGrafter"/>
</dbReference>
<evidence type="ECO:0000313" key="2">
    <source>
        <dbReference type="EMBL" id="STO57559.1"/>
    </source>
</evidence>
<dbReference type="PANTHER" id="PTHR38095:SF3">
    <property type="entry name" value="ANAEROBIC DIMETHYL SULFOXIDE REDUCTASE, SUBUNIT C"/>
    <property type="match status" value="1"/>
</dbReference>
<dbReference type="GO" id="GO:0009390">
    <property type="term" value="C:dimethyl sulfoxide reductase complex"/>
    <property type="evidence" value="ECO:0007669"/>
    <property type="project" value="TreeGrafter"/>
</dbReference>
<dbReference type="Proteomes" id="UP000254512">
    <property type="component" value="Unassembled WGS sequence"/>
</dbReference>
<keyword evidence="1" id="KW-0812">Transmembrane</keyword>
<keyword evidence="1" id="KW-1133">Transmembrane helix</keyword>
<feature type="transmembrane region" description="Helical" evidence="1">
    <location>
        <begin position="226"/>
        <end position="244"/>
    </location>
</feature>
<name>A0A377HN01_GRIHO</name>
<dbReference type="Pfam" id="PF04976">
    <property type="entry name" value="DmsC"/>
    <property type="match status" value="1"/>
</dbReference>
<dbReference type="GO" id="GO:0019645">
    <property type="term" value="P:anaerobic electron transport chain"/>
    <property type="evidence" value="ECO:0007669"/>
    <property type="project" value="InterPro"/>
</dbReference>
<dbReference type="RefSeq" id="WP_115659785.1">
    <property type="nucleotide sequence ID" value="NZ_UGHD01000002.1"/>
</dbReference>
<dbReference type="AlphaFoldDB" id="A0A377HN01"/>
<dbReference type="PANTHER" id="PTHR38095">
    <property type="entry name" value="ANAEROBIC DIMETHYL SULFOXIDE REDUCTASE CHAIN YNFH"/>
    <property type="match status" value="1"/>
</dbReference>